<dbReference type="SMART" id="SM00052">
    <property type="entry name" value="EAL"/>
    <property type="match status" value="1"/>
</dbReference>
<feature type="domain" description="EAL" evidence="1">
    <location>
        <begin position="148"/>
        <end position="390"/>
    </location>
</feature>
<sequence>MFEGCDYLVKKKILQSKSGTFLVAKISNPLSYRVFSYDQRKCEGYLLELEKRMLAAGLNIVAFKPPVILILESSASSVWSIYEKITEIASSIFLEYVSFAVGYYVFSFEAPSEVIRKAFAAVSFGEKEGSGVVDYASCTSQLQEFSDAVAKATVLHSALRNNELLNVFQPIVDIETSRVIFSEFLLRVKGEESIRSCIVAAEKTHLISVVDKFVFKRVVELLERHSDLRLSFNLSMLSASDELQIEGFLKSFATLQFVAKRLVVEITEGILLSNTDKMFDFIFKLKSLGCGIALDDFGKNFYLPFSQLEKLPIDYLKLDREFAGEIKTSKNASIFIKSILEIANNLNIKVVAEFVEDKSVFDLFKELGIRYMQGNYLYEASSELKDSVSA</sequence>
<dbReference type="PANTHER" id="PTHR33121">
    <property type="entry name" value="CYCLIC DI-GMP PHOSPHODIESTERASE PDEF"/>
    <property type="match status" value="1"/>
</dbReference>
<dbReference type="CDD" id="cd01948">
    <property type="entry name" value="EAL"/>
    <property type="match status" value="1"/>
</dbReference>
<gene>
    <name evidence="2" type="ORF">GP480_01750</name>
</gene>
<evidence type="ECO:0000259" key="1">
    <source>
        <dbReference type="PROSITE" id="PS50883"/>
    </source>
</evidence>
<dbReference type="InterPro" id="IPR001633">
    <property type="entry name" value="EAL_dom"/>
</dbReference>
<dbReference type="RefSeq" id="WP_160095327.1">
    <property type="nucleotide sequence ID" value="NZ_CP047224.1"/>
</dbReference>
<dbReference type="KEGG" id="nef:GP480_01750"/>
<dbReference type="EMBL" id="CP047224">
    <property type="protein sequence ID" value="QHD65176.1"/>
    <property type="molecule type" value="Genomic_DNA"/>
</dbReference>
<dbReference type="Pfam" id="PF00563">
    <property type="entry name" value="EAL"/>
    <property type="match status" value="1"/>
</dbReference>
<dbReference type="Gene3D" id="3.20.20.450">
    <property type="entry name" value="EAL domain"/>
    <property type="match status" value="1"/>
</dbReference>
<evidence type="ECO:0000313" key="3">
    <source>
        <dbReference type="Proteomes" id="UP000464912"/>
    </source>
</evidence>
<dbReference type="PROSITE" id="PS50883">
    <property type="entry name" value="EAL"/>
    <property type="match status" value="1"/>
</dbReference>
<keyword evidence="3" id="KW-1185">Reference proteome</keyword>
<dbReference type="InterPro" id="IPR050706">
    <property type="entry name" value="Cyclic-di-GMP_PDE-like"/>
</dbReference>
<dbReference type="InterPro" id="IPR035919">
    <property type="entry name" value="EAL_sf"/>
</dbReference>
<evidence type="ECO:0000313" key="2">
    <source>
        <dbReference type="EMBL" id="QHD65176.1"/>
    </source>
</evidence>
<name>A0A6P1G9N8_9RICK</name>
<dbReference type="PANTHER" id="PTHR33121:SF79">
    <property type="entry name" value="CYCLIC DI-GMP PHOSPHODIESTERASE PDED-RELATED"/>
    <property type="match status" value="1"/>
</dbReference>
<organism evidence="2 3">
    <name type="scientific">Neorickettsia findlayensis</name>
    <dbReference type="NCBI Taxonomy" id="2686014"/>
    <lineage>
        <taxon>Bacteria</taxon>
        <taxon>Pseudomonadati</taxon>
        <taxon>Pseudomonadota</taxon>
        <taxon>Alphaproteobacteria</taxon>
        <taxon>Rickettsiales</taxon>
        <taxon>Anaplasmataceae</taxon>
        <taxon>Neorickettsia</taxon>
    </lineage>
</organism>
<protein>
    <submittedName>
        <fullName evidence="2">EAL domain-containing protein</fullName>
    </submittedName>
</protein>
<accession>A0A6P1G9N8</accession>
<dbReference type="SUPFAM" id="SSF141868">
    <property type="entry name" value="EAL domain-like"/>
    <property type="match status" value="1"/>
</dbReference>
<dbReference type="Proteomes" id="UP000464912">
    <property type="component" value="Chromosome"/>
</dbReference>
<proteinExistence type="predicted"/>
<dbReference type="AlphaFoldDB" id="A0A6P1G9N8"/>
<dbReference type="GO" id="GO:0071111">
    <property type="term" value="F:cyclic-guanylate-specific phosphodiesterase activity"/>
    <property type="evidence" value="ECO:0007669"/>
    <property type="project" value="InterPro"/>
</dbReference>
<reference evidence="2 3" key="2">
    <citation type="journal article" date="2020" name="MBio">
        <title>Isolation and Molecular Analysis of a Novel Neorickettsia Species That Causes Potomac Horse Fever.</title>
        <authorList>
            <person name="Teymournejad O."/>
            <person name="Lin M."/>
            <person name="Bekebrede H."/>
            <person name="Kamr A."/>
            <person name="Toribio R.E."/>
            <person name="Arroyo L.G."/>
            <person name="Baird J.D."/>
            <person name="Rikihisa Y."/>
        </authorList>
    </citation>
    <scope>NUCLEOTIDE SEQUENCE [LARGE SCALE GENOMIC DNA]</scope>
    <source>
        <strain evidence="2 3">Fin17</strain>
    </source>
</reference>
<reference evidence="2 3" key="1">
    <citation type="journal article" date="2020" name="MBio">
        <title>Erratum for Teymournejad et al., 'Isolation and Molecular Analysis of a Novel Neorickettsia Species That Causes Potomac Horse Fever'.</title>
        <authorList>
            <person name="Teymournejad O."/>
            <person name="Lin M."/>
            <person name="Bekebrede H."/>
            <person name="Kamr A."/>
            <person name="Toribio R.E."/>
            <person name="Arroyo L.G."/>
            <person name="Baird J.D."/>
            <person name="Rikihisa Y."/>
        </authorList>
    </citation>
    <scope>NUCLEOTIDE SEQUENCE [LARGE SCALE GENOMIC DNA]</scope>
    <source>
        <strain evidence="2 3">Fin17</strain>
    </source>
</reference>